<dbReference type="Proteomes" id="UP000425817">
    <property type="component" value="Chromosome"/>
</dbReference>
<evidence type="ECO:0000256" key="1">
    <source>
        <dbReference type="SAM" id="MobiDB-lite"/>
    </source>
</evidence>
<reference evidence="2 3" key="1">
    <citation type="submission" date="2019-12" db="EMBL/GenBank/DDBJ databases">
        <title>Hybrid Genome Assemblies of two High G+C Isolates from Undergraduate Microbiology Courses.</title>
        <authorList>
            <person name="Ne Ville C.J."/>
            <person name="Enright D."/>
            <person name="Hernandez I."/>
            <person name="Dodsworth J."/>
            <person name="Orwin P.M."/>
        </authorList>
    </citation>
    <scope>NUCLEOTIDE SEQUENCE [LARGE SCALE GENOMIC DNA]</scope>
    <source>
        <strain evidence="2 3">CSUSB</strain>
    </source>
</reference>
<accession>A0A6I6H2G6</accession>
<dbReference type="EMBL" id="CP046622">
    <property type="protein sequence ID" value="QGW81002.1"/>
    <property type="molecule type" value="Genomic_DNA"/>
</dbReference>
<dbReference type="OrthoDB" id="8857998at2"/>
<evidence type="ECO:0000313" key="3">
    <source>
        <dbReference type="Proteomes" id="UP000425817"/>
    </source>
</evidence>
<evidence type="ECO:0000313" key="2">
    <source>
        <dbReference type="EMBL" id="QGW81002.1"/>
    </source>
</evidence>
<dbReference type="AlphaFoldDB" id="A0A6I6H2G6"/>
<organism evidence="2 3">
    <name type="scientific">Variovorax paradoxus</name>
    <dbReference type="NCBI Taxonomy" id="34073"/>
    <lineage>
        <taxon>Bacteria</taxon>
        <taxon>Pseudomonadati</taxon>
        <taxon>Pseudomonadota</taxon>
        <taxon>Betaproteobacteria</taxon>
        <taxon>Burkholderiales</taxon>
        <taxon>Comamonadaceae</taxon>
        <taxon>Variovorax</taxon>
    </lineage>
</organism>
<feature type="region of interest" description="Disordered" evidence="1">
    <location>
        <begin position="1"/>
        <end position="68"/>
    </location>
</feature>
<sequence>MNRKQTSATPAESAPLTPGKLPLEAEVRANDLELDESTTPEEAADMGDDEAQPGKGENAPGFLKRRKP</sequence>
<feature type="compositionally biased region" description="Acidic residues" evidence="1">
    <location>
        <begin position="32"/>
        <end position="51"/>
    </location>
</feature>
<name>A0A6I6H2G6_VARPD</name>
<dbReference type="RefSeq" id="WP_157612241.1">
    <property type="nucleotide sequence ID" value="NZ_CP046622.1"/>
</dbReference>
<proteinExistence type="predicted"/>
<feature type="compositionally biased region" description="Polar residues" evidence="1">
    <location>
        <begin position="1"/>
        <end position="10"/>
    </location>
</feature>
<gene>
    <name evidence="2" type="ORF">GOQ09_05155</name>
</gene>
<protein>
    <submittedName>
        <fullName evidence="2">Uncharacterized protein</fullName>
    </submittedName>
</protein>